<keyword evidence="7" id="KW-1185">Reference proteome</keyword>
<dbReference type="PANTHER" id="PTHR44337">
    <property type="entry name" value="CARCINOEMBRYONIC ANTIGEN-RELATED CELL ADHESION MOLECULE 8"/>
    <property type="match status" value="1"/>
</dbReference>
<dbReference type="PANTHER" id="PTHR44337:SF20">
    <property type="entry name" value="CARCINOEMBRYONIC ANTIGEN-RELATED CELL ADHESION MOLECULE 5-RELATED"/>
    <property type="match status" value="1"/>
</dbReference>
<dbReference type="InterPro" id="IPR052598">
    <property type="entry name" value="IgSF_CEA-related"/>
</dbReference>
<dbReference type="Gene3D" id="2.60.40.10">
    <property type="entry name" value="Immunoglobulins"/>
    <property type="match status" value="2"/>
</dbReference>
<dbReference type="InterPro" id="IPR003598">
    <property type="entry name" value="Ig_sub2"/>
</dbReference>
<dbReference type="SUPFAM" id="SSF48726">
    <property type="entry name" value="Immunoglobulin"/>
    <property type="match status" value="1"/>
</dbReference>
<dbReference type="Pfam" id="PF13927">
    <property type="entry name" value="Ig_3"/>
    <property type="match status" value="1"/>
</dbReference>
<keyword evidence="1" id="KW-0732">Signal</keyword>
<dbReference type="InterPro" id="IPR036179">
    <property type="entry name" value="Ig-like_dom_sf"/>
</dbReference>
<feature type="non-terminal residue" evidence="6">
    <location>
        <position position="1"/>
    </location>
</feature>
<evidence type="ECO:0000256" key="1">
    <source>
        <dbReference type="ARBA" id="ARBA00022729"/>
    </source>
</evidence>
<dbReference type="SMART" id="SM00408">
    <property type="entry name" value="IGc2"/>
    <property type="match status" value="1"/>
</dbReference>
<accession>A0ABY7EAD7</accession>
<keyword evidence="4" id="KW-0393">Immunoglobulin domain</keyword>
<evidence type="ECO:0000259" key="5">
    <source>
        <dbReference type="PROSITE" id="PS50835"/>
    </source>
</evidence>
<evidence type="ECO:0000313" key="7">
    <source>
        <dbReference type="Proteomes" id="UP001164746"/>
    </source>
</evidence>
<dbReference type="Proteomes" id="UP001164746">
    <property type="component" value="Chromosome 5"/>
</dbReference>
<organism evidence="6 7">
    <name type="scientific">Mya arenaria</name>
    <name type="common">Soft-shell clam</name>
    <dbReference type="NCBI Taxonomy" id="6604"/>
    <lineage>
        <taxon>Eukaryota</taxon>
        <taxon>Metazoa</taxon>
        <taxon>Spiralia</taxon>
        <taxon>Lophotrochozoa</taxon>
        <taxon>Mollusca</taxon>
        <taxon>Bivalvia</taxon>
        <taxon>Autobranchia</taxon>
        <taxon>Heteroconchia</taxon>
        <taxon>Euheterodonta</taxon>
        <taxon>Imparidentia</taxon>
        <taxon>Neoheterodontei</taxon>
        <taxon>Myida</taxon>
        <taxon>Myoidea</taxon>
        <taxon>Myidae</taxon>
        <taxon>Mya</taxon>
    </lineage>
</organism>
<keyword evidence="3" id="KW-0325">Glycoprotein</keyword>
<dbReference type="EMBL" id="CP111016">
    <property type="protein sequence ID" value="WAR05708.1"/>
    <property type="molecule type" value="Genomic_DNA"/>
</dbReference>
<evidence type="ECO:0000313" key="6">
    <source>
        <dbReference type="EMBL" id="WAR05708.1"/>
    </source>
</evidence>
<dbReference type="InterPro" id="IPR007110">
    <property type="entry name" value="Ig-like_dom"/>
</dbReference>
<feature type="domain" description="Ig-like" evidence="5">
    <location>
        <begin position="89"/>
        <end position="173"/>
    </location>
</feature>
<name>A0ABY7EAD7_MYAAR</name>
<keyword evidence="2" id="KW-1015">Disulfide bond</keyword>
<dbReference type="PROSITE" id="PS50835">
    <property type="entry name" value="IG_LIKE"/>
    <property type="match status" value="1"/>
</dbReference>
<proteinExistence type="predicted"/>
<reference evidence="6" key="1">
    <citation type="submission" date="2022-11" db="EMBL/GenBank/DDBJ databases">
        <title>Centuries of genome instability and evolution in soft-shell clam transmissible cancer (bioRxiv).</title>
        <authorList>
            <person name="Hart S.F.M."/>
            <person name="Yonemitsu M.A."/>
            <person name="Giersch R.M."/>
            <person name="Beal B.F."/>
            <person name="Arriagada G."/>
            <person name="Davis B.W."/>
            <person name="Ostrander E.A."/>
            <person name="Goff S.P."/>
            <person name="Metzger M.J."/>
        </authorList>
    </citation>
    <scope>NUCLEOTIDE SEQUENCE</scope>
    <source>
        <strain evidence="6">MELC-2E11</strain>
        <tissue evidence="6">Siphon/mantle</tissue>
    </source>
</reference>
<dbReference type="SMART" id="SM00409">
    <property type="entry name" value="IG"/>
    <property type="match status" value="2"/>
</dbReference>
<sequence length="255" mass="28177">GPSTISLSPLATSYTKTEGDTLRDITCSTVCHPECAYTWSKVGTTGTIRNNALLNLAIKTRGRVLHMYSYKSKIVRYTEWAHSGCEVGPNTALINPSNMNYTINENQPIITIVCSATCYPTCTFSWKETTPTLSSASDNHNLALSEVTREEAGTYQCEATNPTSNGPDTAALSVISKYTVTEGDTLLNVTCSSHCWPGCSYTWRNVTNNAIMSRNRSLMFGPIDRYMTDTYRCDVANIYTPYTKTARSEFQLLAQ</sequence>
<gene>
    <name evidence="6" type="ORF">MAR_021077</name>
</gene>
<dbReference type="InterPro" id="IPR013783">
    <property type="entry name" value="Ig-like_fold"/>
</dbReference>
<protein>
    <submittedName>
        <fullName evidence="6">PGBM-like protein</fullName>
    </submittedName>
</protein>
<feature type="non-terminal residue" evidence="6">
    <location>
        <position position="255"/>
    </location>
</feature>
<dbReference type="InterPro" id="IPR003599">
    <property type="entry name" value="Ig_sub"/>
</dbReference>
<evidence type="ECO:0000256" key="2">
    <source>
        <dbReference type="ARBA" id="ARBA00023157"/>
    </source>
</evidence>
<evidence type="ECO:0000256" key="4">
    <source>
        <dbReference type="ARBA" id="ARBA00023319"/>
    </source>
</evidence>
<evidence type="ECO:0000256" key="3">
    <source>
        <dbReference type="ARBA" id="ARBA00023180"/>
    </source>
</evidence>